<dbReference type="Proteomes" id="UP001556196">
    <property type="component" value="Unassembled WGS sequence"/>
</dbReference>
<gene>
    <name evidence="2" type="ORF">ABUE31_06800</name>
</gene>
<evidence type="ECO:0000313" key="2">
    <source>
        <dbReference type="EMBL" id="MEW9805684.1"/>
    </source>
</evidence>
<sequence length="322" mass="34690">MKVLFATYPMAFHTPGGGEVQLLAYERHLADAGIEVARFDPWNPRFMEHDIVHYFSCVGGSSHFCAFVKQLGLPLVVSSSLWVTRETAAGFPIDEIRHQLFLADRVVTNSEAESAVLSGLLELPVAKFVTVRNAVDECFLRKSDPDAFRSAFDITGDIVLCVGNIEPRKNQLRLAEAMQAIEDATLVLAGGARDQDYLAAVRHAGGSKLRYVGNLEHAGELIRSAYAACTVFALPSLFETPGLAALEAAAQGAPVVITGEGSTREYFGSAARYVDPMSVSSIAAAISDALAQRLTCAAPSAFIPPTWHEVVAELKSIYSELV</sequence>
<dbReference type="Pfam" id="PF13692">
    <property type="entry name" value="Glyco_trans_1_4"/>
    <property type="match status" value="1"/>
</dbReference>
<comment type="caution">
    <text evidence="2">The sequence shown here is derived from an EMBL/GenBank/DDBJ whole genome shotgun (WGS) entry which is preliminary data.</text>
</comment>
<name>A0ABV3QXA2_9HYPH</name>
<dbReference type="PANTHER" id="PTHR46401">
    <property type="entry name" value="GLYCOSYLTRANSFERASE WBBK-RELATED"/>
    <property type="match status" value="1"/>
</dbReference>
<dbReference type="SUPFAM" id="SSF53756">
    <property type="entry name" value="UDP-Glycosyltransferase/glycogen phosphorylase"/>
    <property type="match status" value="1"/>
</dbReference>
<dbReference type="RefSeq" id="WP_367722773.1">
    <property type="nucleotide sequence ID" value="NZ_JBFOCI010000002.1"/>
</dbReference>
<protein>
    <submittedName>
        <fullName evidence="2">Glycosyltransferase</fullName>
        <ecNumber evidence="2">2.4.-.-</ecNumber>
    </submittedName>
</protein>
<keyword evidence="1 2" id="KW-0808">Transferase</keyword>
<dbReference type="GO" id="GO:0016757">
    <property type="term" value="F:glycosyltransferase activity"/>
    <property type="evidence" value="ECO:0007669"/>
    <property type="project" value="UniProtKB-KW"/>
</dbReference>
<accession>A0ABV3QXA2</accession>
<organism evidence="2 3">
    <name type="scientific">Mesorhizobium marinum</name>
    <dbReference type="NCBI Taxonomy" id="3228790"/>
    <lineage>
        <taxon>Bacteria</taxon>
        <taxon>Pseudomonadati</taxon>
        <taxon>Pseudomonadota</taxon>
        <taxon>Alphaproteobacteria</taxon>
        <taxon>Hyphomicrobiales</taxon>
        <taxon>Phyllobacteriaceae</taxon>
        <taxon>Mesorhizobium</taxon>
    </lineage>
</organism>
<dbReference type="Gene3D" id="3.40.50.2000">
    <property type="entry name" value="Glycogen Phosphorylase B"/>
    <property type="match status" value="1"/>
</dbReference>
<dbReference type="PANTHER" id="PTHR46401:SF2">
    <property type="entry name" value="GLYCOSYLTRANSFERASE WBBK-RELATED"/>
    <property type="match status" value="1"/>
</dbReference>
<keyword evidence="2" id="KW-0328">Glycosyltransferase</keyword>
<dbReference type="EMBL" id="JBFOCI010000002">
    <property type="protein sequence ID" value="MEW9805684.1"/>
    <property type="molecule type" value="Genomic_DNA"/>
</dbReference>
<evidence type="ECO:0000313" key="3">
    <source>
        <dbReference type="Proteomes" id="UP001556196"/>
    </source>
</evidence>
<proteinExistence type="predicted"/>
<keyword evidence="3" id="KW-1185">Reference proteome</keyword>
<dbReference type="EC" id="2.4.-.-" evidence="2"/>
<evidence type="ECO:0000256" key="1">
    <source>
        <dbReference type="ARBA" id="ARBA00022679"/>
    </source>
</evidence>
<reference evidence="2 3" key="1">
    <citation type="submission" date="2024-06" db="EMBL/GenBank/DDBJ databases">
        <authorList>
            <person name="Tuo L."/>
        </authorList>
    </citation>
    <scope>NUCLEOTIDE SEQUENCE [LARGE SCALE GENOMIC DNA]</scope>
    <source>
        <strain evidence="2 3">ZMM04-5</strain>
    </source>
</reference>